<reference evidence="1 2" key="1">
    <citation type="submission" date="2019-06" db="EMBL/GenBank/DDBJ databases">
        <title>Complete genome sequence of Haemophilus parasuis HPS412.</title>
        <authorList>
            <person name="Yang S."/>
            <person name="Huang C."/>
        </authorList>
    </citation>
    <scope>NUCLEOTIDE SEQUENCE [LARGE SCALE GENOMIC DNA]</scope>
    <source>
        <strain evidence="1 2">HPS412</strain>
    </source>
</reference>
<accession>A0A6I5WTJ9</accession>
<dbReference type="EMBL" id="CP041334">
    <property type="protein sequence ID" value="QKY73247.1"/>
    <property type="molecule type" value="Genomic_DNA"/>
</dbReference>
<sequence length="115" mass="12517">MELLLIPIALICFGAFLGLGISIALGAMTTLGTILVAILSFFSNFIGLSLALILVSLYFLLPTTGFVVVLVGFIIFFIVAWFAADDEVVKDDLAKKGIKYKDNEKLIEKYHSKAV</sequence>
<dbReference type="Proteomes" id="UP000509790">
    <property type="component" value="Chromosome"/>
</dbReference>
<evidence type="ECO:0000313" key="2">
    <source>
        <dbReference type="Proteomes" id="UP000509790"/>
    </source>
</evidence>
<proteinExistence type="predicted"/>
<gene>
    <name evidence="1" type="ORF">FLK62_08345</name>
</gene>
<protein>
    <submittedName>
        <fullName evidence="1">Uncharacterized protein</fullName>
    </submittedName>
</protein>
<name>A0A6I5WTJ9_GLAPU</name>
<dbReference type="AlphaFoldDB" id="A0A6I5WTJ9"/>
<organism evidence="1 2">
    <name type="scientific">Glaesserella parasuis</name>
    <name type="common">Haemophilus parasuis</name>
    <dbReference type="NCBI Taxonomy" id="738"/>
    <lineage>
        <taxon>Bacteria</taxon>
        <taxon>Pseudomonadati</taxon>
        <taxon>Pseudomonadota</taxon>
        <taxon>Gammaproteobacteria</taxon>
        <taxon>Pasteurellales</taxon>
        <taxon>Pasteurellaceae</taxon>
        <taxon>Glaesserella</taxon>
    </lineage>
</organism>
<evidence type="ECO:0000313" key="1">
    <source>
        <dbReference type="EMBL" id="QKY73247.1"/>
    </source>
</evidence>
<dbReference type="RefSeq" id="WP_005713952.1">
    <property type="nucleotide sequence ID" value="NZ_CP041334.1"/>
</dbReference>